<feature type="transmembrane region" description="Helical" evidence="9">
    <location>
        <begin position="1198"/>
        <end position="1224"/>
    </location>
</feature>
<dbReference type="PROSITE" id="PS50893">
    <property type="entry name" value="ABC_TRANSPORTER_2"/>
    <property type="match status" value="2"/>
</dbReference>
<dbReference type="PANTHER" id="PTHR19241">
    <property type="entry name" value="ATP-BINDING CASSETTE TRANSPORTER"/>
    <property type="match status" value="1"/>
</dbReference>
<feature type="transmembrane region" description="Helical" evidence="9">
    <location>
        <begin position="1236"/>
        <end position="1258"/>
    </location>
</feature>
<evidence type="ECO:0000256" key="6">
    <source>
        <dbReference type="ARBA" id="ARBA00022840"/>
    </source>
</evidence>
<accession>A0AAD5Q8I7</accession>
<dbReference type="Gene3D" id="3.40.50.300">
    <property type="entry name" value="P-loop containing nucleotide triphosphate hydrolases"/>
    <property type="match status" value="2"/>
</dbReference>
<comment type="similarity">
    <text evidence="2">Belongs to the ABC transporter superfamily. ABCG family. PDR (TC 3.A.1.205) subfamily.</text>
</comment>
<name>A0AAD5Q8I7_PYTIN</name>
<evidence type="ECO:0000313" key="12">
    <source>
        <dbReference type="Proteomes" id="UP001209570"/>
    </source>
</evidence>
<dbReference type="InterPro" id="IPR003593">
    <property type="entry name" value="AAA+_ATPase"/>
</dbReference>
<evidence type="ECO:0000259" key="10">
    <source>
        <dbReference type="PROSITE" id="PS50893"/>
    </source>
</evidence>
<dbReference type="GO" id="GO:0140359">
    <property type="term" value="F:ABC-type transporter activity"/>
    <property type="evidence" value="ECO:0007669"/>
    <property type="project" value="InterPro"/>
</dbReference>
<evidence type="ECO:0000256" key="3">
    <source>
        <dbReference type="ARBA" id="ARBA00022448"/>
    </source>
</evidence>
<keyword evidence="5" id="KW-0547">Nucleotide-binding</keyword>
<evidence type="ECO:0000256" key="1">
    <source>
        <dbReference type="ARBA" id="ARBA00004141"/>
    </source>
</evidence>
<dbReference type="Pfam" id="PF00005">
    <property type="entry name" value="ABC_tran"/>
    <property type="match status" value="2"/>
</dbReference>
<feature type="transmembrane region" description="Helical" evidence="9">
    <location>
        <begin position="1359"/>
        <end position="1381"/>
    </location>
</feature>
<dbReference type="InterPro" id="IPR010929">
    <property type="entry name" value="PDR_CDR_ABC"/>
</dbReference>
<feature type="transmembrane region" description="Helical" evidence="9">
    <location>
        <begin position="516"/>
        <end position="541"/>
    </location>
</feature>
<dbReference type="CDD" id="cd03232">
    <property type="entry name" value="ABCG_PDR_domain2"/>
    <property type="match status" value="1"/>
</dbReference>
<dbReference type="GO" id="GO:0016887">
    <property type="term" value="F:ATP hydrolysis activity"/>
    <property type="evidence" value="ECO:0007669"/>
    <property type="project" value="InterPro"/>
</dbReference>
<gene>
    <name evidence="11" type="ORF">P43SY_000523</name>
</gene>
<keyword evidence="4 9" id="KW-0812">Transmembrane</keyword>
<evidence type="ECO:0000256" key="2">
    <source>
        <dbReference type="ARBA" id="ARBA00006012"/>
    </source>
</evidence>
<evidence type="ECO:0000256" key="9">
    <source>
        <dbReference type="SAM" id="Phobius"/>
    </source>
</evidence>
<dbReference type="InterPro" id="IPR043926">
    <property type="entry name" value="ABCG_dom"/>
</dbReference>
<dbReference type="GO" id="GO:0016020">
    <property type="term" value="C:membrane"/>
    <property type="evidence" value="ECO:0007669"/>
    <property type="project" value="UniProtKB-SubCell"/>
</dbReference>
<reference evidence="11" key="1">
    <citation type="submission" date="2021-12" db="EMBL/GenBank/DDBJ databases">
        <title>Prjna785345.</title>
        <authorList>
            <person name="Rujirawat T."/>
            <person name="Krajaejun T."/>
        </authorList>
    </citation>
    <scope>NUCLEOTIDE SEQUENCE</scope>
    <source>
        <strain evidence="11">Pi057C3</strain>
    </source>
</reference>
<feature type="transmembrane region" description="Helical" evidence="9">
    <location>
        <begin position="1165"/>
        <end position="1186"/>
    </location>
</feature>
<dbReference type="InterPro" id="IPR027417">
    <property type="entry name" value="P-loop_NTPase"/>
</dbReference>
<feature type="transmembrane region" description="Helical" evidence="9">
    <location>
        <begin position="442"/>
        <end position="463"/>
    </location>
</feature>
<feature type="domain" description="ABC transporter" evidence="10">
    <location>
        <begin position="766"/>
        <end position="1024"/>
    </location>
</feature>
<keyword evidence="7 9" id="KW-1133">Transmembrane helix</keyword>
<evidence type="ECO:0000256" key="5">
    <source>
        <dbReference type="ARBA" id="ARBA00022741"/>
    </source>
</evidence>
<dbReference type="FunFam" id="3.40.50.300:FF:000528">
    <property type="entry name" value="ABC transporter G family member 31"/>
    <property type="match status" value="1"/>
</dbReference>
<keyword evidence="6" id="KW-0067">ATP-binding</keyword>
<comment type="subcellular location">
    <subcellularLocation>
        <location evidence="1">Membrane</location>
        <topology evidence="1">Multi-pass membrane protein</topology>
    </subcellularLocation>
</comment>
<keyword evidence="3" id="KW-0813">Transport</keyword>
<dbReference type="InterPro" id="IPR034003">
    <property type="entry name" value="ABCG_PDR_2"/>
</dbReference>
<dbReference type="SUPFAM" id="SSF52540">
    <property type="entry name" value="P-loop containing nucleoside triphosphate hydrolases"/>
    <property type="match status" value="2"/>
</dbReference>
<dbReference type="Pfam" id="PF19055">
    <property type="entry name" value="ABC2_membrane_7"/>
    <property type="match status" value="1"/>
</dbReference>
<feature type="transmembrane region" description="Helical" evidence="9">
    <location>
        <begin position="671"/>
        <end position="694"/>
    </location>
</feature>
<evidence type="ECO:0000256" key="7">
    <source>
        <dbReference type="ARBA" id="ARBA00022989"/>
    </source>
</evidence>
<sequence length="1389" mass="153778">MDRRPSLEYTSGKALMARGPEVLHDHVSSRLQAAMGRALPQMEVRVHDLSVSAQVSVSSENEQQQELPTLTSELLRGFRGASAKKNVTKHILRNVNAVFRPGTMTLLLGQPGSGKSSLMKMLSGRFPVAKNVAVDGDVSYNGTPRQELLPRLPQCVAYVTQRDHHFPTLTVKETLEFAHECCGGHLPRPAPDMFDKGTAEENRQALEAARAMLRHLPEVTIQQLGLDNCQDTVVGDAMLRGVSGGERKRVTTGEMQFGHNFVLCLDEISTGLDSAATFDIIKTQRSLARKFQKTVIIALLQPSPEVLALFDDVLILNDGYVMYHGPRDHAQQYFEGLGFACPPRRDVADFLLDLGTRQQAPYEVARADGAAPPRSPRDFAEAFERSALHHAMLEALSAPVAPELQHDNDEIFHRLPLFHQSFWDNTKTVTRRQFRLAMRDTAFLQSRAVMVVVMGLVYATLFWQMNPTDLQLVMGLLFTAVLFLAFGQSSLISSYITTRTIFYKQRGAHFYRTASYVIACTLSQVPIAVLESVVFGSLIYWMCGLVSSASAFLIFEGLLMCTSLCFGAFFFMLAAASPNLNVAQPVAMVIIVFTIMFAGFVISKDQIPVYLIWVYWVNPVSWSLRAMAVNQYSAPEFDVGVYQGVDYQAQYGLPMGRASLALVSIAHDRAWIVYGFIYMMVSYVLCVLASYLLLEYKRYESPENVTIGAGDDELDSKSHTRVDVESTSDSSNFALVTTPHAASDDVILELQPTRRDIQRRFVPVSLAFKDLWYSVPDPANPKEELQLLKGISGFALPGTITALMGSSGAGKTTLMDVIAGRKTGGKIRGQILLNGHEATALAIQRATGYCEQMDIHSEASTIREALTFSAFLRQGSDVPDSQKYDSVDECLDLLDMHAIADQIIRGSSVEQMKRLTIGIIRGSSVEQMKRLTIGVELAAQPSVLFLDEPTSGLDARSAKMIMDGVRKVADTGRTVVCTIHQPSSEVVMVFDSLLLLKRGGETVFFGDLGENASKLIEYFESVPGVAPIEDGYNPATWMLEVIGAGVGNTNAQDKDFVATFNESAKKQALELDLERHGVGLPAPGSSPVEFKTKRAATESVQCKFLCKFLVKRFFDMYWRTPTYNLTRFMTSIILGVLFGFSFFGIDYDTYQGINAGEGMVFMTSVFAGIVSFNGVLPVAALDRNAFYRERASQTYNALWYFVGGTLAEIPYIFGSTFFFIAILYPLVGFTGFLRFILYWLHSSLLVLLQTYLGMLLVYATPNVEVAAIVGVLINSLSFLFVGYNPPASTIPAGYKWLSYIVPQKYSLSILTALVFCDCPSPDSSNLGCKPLRQAPPTLPAGLTVKQYVESVFEMKHDEIWSNFWIVIAFLVALRLLAALALRYMNHQKR</sequence>
<comment type="caution">
    <text evidence="11">The sequence shown here is derived from an EMBL/GenBank/DDBJ whole genome shotgun (WGS) entry which is preliminary data.</text>
</comment>
<evidence type="ECO:0000256" key="4">
    <source>
        <dbReference type="ARBA" id="ARBA00022692"/>
    </source>
</evidence>
<proteinExistence type="inferred from homology"/>
<feature type="transmembrane region" description="Helical" evidence="9">
    <location>
        <begin position="1265"/>
        <end position="1283"/>
    </location>
</feature>
<feature type="transmembrane region" description="Helical" evidence="9">
    <location>
        <begin position="1125"/>
        <end position="1145"/>
    </location>
</feature>
<dbReference type="InterPro" id="IPR003439">
    <property type="entry name" value="ABC_transporter-like_ATP-bd"/>
</dbReference>
<feature type="transmembrane region" description="Helical" evidence="9">
    <location>
        <begin position="475"/>
        <end position="496"/>
    </location>
</feature>
<dbReference type="Pfam" id="PF06422">
    <property type="entry name" value="PDR_CDR"/>
    <property type="match status" value="1"/>
</dbReference>
<dbReference type="GO" id="GO:0005524">
    <property type="term" value="F:ATP binding"/>
    <property type="evidence" value="ECO:0007669"/>
    <property type="project" value="UniProtKB-KW"/>
</dbReference>
<keyword evidence="8 9" id="KW-0472">Membrane</keyword>
<dbReference type="Pfam" id="PF01061">
    <property type="entry name" value="ABC2_membrane"/>
    <property type="match status" value="2"/>
</dbReference>
<feature type="transmembrane region" description="Helical" evidence="9">
    <location>
        <begin position="582"/>
        <end position="602"/>
    </location>
</feature>
<keyword evidence="12" id="KW-1185">Reference proteome</keyword>
<evidence type="ECO:0000313" key="11">
    <source>
        <dbReference type="EMBL" id="KAJ0405112.1"/>
    </source>
</evidence>
<dbReference type="InterPro" id="IPR013525">
    <property type="entry name" value="ABC2_TM"/>
</dbReference>
<feature type="domain" description="ABC transporter" evidence="10">
    <location>
        <begin position="69"/>
        <end position="343"/>
    </location>
</feature>
<protein>
    <recommendedName>
        <fullName evidence="10">ABC transporter domain-containing protein</fullName>
    </recommendedName>
</protein>
<dbReference type="Proteomes" id="UP001209570">
    <property type="component" value="Unassembled WGS sequence"/>
</dbReference>
<dbReference type="SMART" id="SM00382">
    <property type="entry name" value="AAA"/>
    <property type="match status" value="2"/>
</dbReference>
<organism evidence="11 12">
    <name type="scientific">Pythium insidiosum</name>
    <name type="common">Pythiosis disease agent</name>
    <dbReference type="NCBI Taxonomy" id="114742"/>
    <lineage>
        <taxon>Eukaryota</taxon>
        <taxon>Sar</taxon>
        <taxon>Stramenopiles</taxon>
        <taxon>Oomycota</taxon>
        <taxon>Peronosporomycetes</taxon>
        <taxon>Pythiales</taxon>
        <taxon>Pythiaceae</taxon>
        <taxon>Pythium</taxon>
    </lineage>
</organism>
<evidence type="ECO:0000256" key="8">
    <source>
        <dbReference type="ARBA" id="ARBA00023136"/>
    </source>
</evidence>
<feature type="transmembrane region" description="Helical" evidence="9">
    <location>
        <begin position="553"/>
        <end position="576"/>
    </location>
</feature>
<dbReference type="EMBL" id="JAKCXM010000050">
    <property type="protein sequence ID" value="KAJ0405112.1"/>
    <property type="molecule type" value="Genomic_DNA"/>
</dbReference>